<proteinExistence type="predicted"/>
<sequence length="137" mass="16545">MEFFTDFNLHYVVSFMADVNIFNENAYQFAFTEVSDKRSDMDLKVVRTLLAIIEAFFCDNRNIMLFICYDMDNSGGAHSRLFQFWYQKYNRLSRYYMNNNTINIEGFYFYTAMVCRIDHPDFENKVDEYESYIKALE</sequence>
<dbReference type="InterPro" id="IPR046167">
    <property type="entry name" value="DUF6169"/>
</dbReference>
<reference evidence="1 2" key="2">
    <citation type="journal article" date="2011" name="Stand. Genomic Sci.">
        <title>Complete genome sequence of Bacteroides helcogenes type strain (P 36-108).</title>
        <authorList>
            <person name="Pati A."/>
            <person name="Gronow S."/>
            <person name="Zeytun A."/>
            <person name="Lapidus A."/>
            <person name="Nolan M."/>
            <person name="Hammon N."/>
            <person name="Deshpande S."/>
            <person name="Cheng J.F."/>
            <person name="Tapia R."/>
            <person name="Han C."/>
            <person name="Goodwin L."/>
            <person name="Pitluck S."/>
            <person name="Liolios K."/>
            <person name="Pagani I."/>
            <person name="Ivanova N."/>
            <person name="Mavromatis K."/>
            <person name="Chen A."/>
            <person name="Palaniappan K."/>
            <person name="Land M."/>
            <person name="Hauser L."/>
            <person name="Chang Y.J."/>
            <person name="Jeffries C.D."/>
            <person name="Detter J.C."/>
            <person name="Brambilla E."/>
            <person name="Rohde M."/>
            <person name="Goker M."/>
            <person name="Woyke T."/>
            <person name="Bristow J."/>
            <person name="Eisen J.A."/>
            <person name="Markowitz V."/>
            <person name="Hugenholtz P."/>
            <person name="Kyrpides N.C."/>
            <person name="Klenk H.P."/>
            <person name="Lucas S."/>
        </authorList>
    </citation>
    <scope>NUCLEOTIDE SEQUENCE [LARGE SCALE GENOMIC DNA]</scope>
    <source>
        <strain evidence="2">ATCC 35417 / DSM 20613 / JCM 6297 / CCUG 15421 / P 36-108</strain>
    </source>
</reference>
<dbReference type="EMBL" id="CP002352">
    <property type="protein sequence ID" value="ADV43939.1"/>
    <property type="molecule type" value="Genomic_DNA"/>
</dbReference>
<reference key="1">
    <citation type="submission" date="2010-11" db="EMBL/GenBank/DDBJ databases">
        <title>The complete genome of Bacteroides helcogenes P 36-108.</title>
        <authorList>
            <consortium name="US DOE Joint Genome Institute (JGI-PGF)"/>
            <person name="Lucas S."/>
            <person name="Copeland A."/>
            <person name="Lapidus A."/>
            <person name="Bruce D."/>
            <person name="Goodwin L."/>
            <person name="Pitluck S."/>
            <person name="Kyrpides N."/>
            <person name="Mavromatis K."/>
            <person name="Ivanova N."/>
            <person name="Zeytun A."/>
            <person name="Brettin T."/>
            <person name="Detter J.C."/>
            <person name="Tapia R."/>
            <person name="Han C."/>
            <person name="Land M."/>
            <person name="Hauser L."/>
            <person name="Markowitz V."/>
            <person name="Cheng J.-F."/>
            <person name="Hugenholtz P."/>
            <person name="Woyke T."/>
            <person name="Wu D."/>
            <person name="Gronow S."/>
            <person name="Wellnitz S."/>
            <person name="Brambilla E."/>
            <person name="Klenk H.-P."/>
            <person name="Eisen J.A."/>
        </authorList>
    </citation>
    <scope>NUCLEOTIDE SEQUENCE</scope>
    <source>
        <strain>P 36-108</strain>
    </source>
</reference>
<evidence type="ECO:0000313" key="1">
    <source>
        <dbReference type="EMBL" id="ADV43939.1"/>
    </source>
</evidence>
<dbReference type="AlphaFoldDB" id="E6SQ80"/>
<dbReference type="STRING" id="693979.Bache_1961"/>
<evidence type="ECO:0000313" key="2">
    <source>
        <dbReference type="Proteomes" id="UP000008630"/>
    </source>
</evidence>
<dbReference type="Proteomes" id="UP000008630">
    <property type="component" value="Chromosome"/>
</dbReference>
<dbReference type="HOGENOM" id="CLU_110693_1_0_10"/>
<dbReference type="eggNOG" id="ENOG50347PS">
    <property type="taxonomic scope" value="Bacteria"/>
</dbReference>
<dbReference type="Pfam" id="PF19666">
    <property type="entry name" value="DUF6169"/>
    <property type="match status" value="1"/>
</dbReference>
<organism evidence="1 2">
    <name type="scientific">Bacteroides helcogenes (strain ATCC 35417 / DSM 20613 / JCM 6297 / CCUG 15421 / P 36-108)</name>
    <dbReference type="NCBI Taxonomy" id="693979"/>
    <lineage>
        <taxon>Bacteria</taxon>
        <taxon>Pseudomonadati</taxon>
        <taxon>Bacteroidota</taxon>
        <taxon>Bacteroidia</taxon>
        <taxon>Bacteroidales</taxon>
        <taxon>Bacteroidaceae</taxon>
        <taxon>Bacteroides</taxon>
    </lineage>
</organism>
<dbReference type="PATRIC" id="fig|693979.3.peg.2069"/>
<name>E6SQ80_BACT6</name>
<gene>
    <name evidence="1" type="ordered locus">Bache_1961</name>
</gene>
<protein>
    <submittedName>
        <fullName evidence="1">Uncharacterized protein</fullName>
    </submittedName>
</protein>
<dbReference type="KEGG" id="bhl:Bache_1961"/>
<accession>E6SQ80</accession>
<keyword evidence="2" id="KW-1185">Reference proteome</keyword>